<dbReference type="InterPro" id="IPR036661">
    <property type="entry name" value="Luciferase-like_sf"/>
</dbReference>
<dbReference type="EMBL" id="CP094298">
    <property type="protein sequence ID" value="UNZ00735.1"/>
    <property type="molecule type" value="Genomic_DNA"/>
</dbReference>
<dbReference type="SUPFAM" id="SSF51679">
    <property type="entry name" value="Bacterial luciferase-like"/>
    <property type="match status" value="1"/>
</dbReference>
<keyword evidence="1" id="KW-0285">Flavoprotein</keyword>
<dbReference type="RefSeq" id="WP_003985001.1">
    <property type="nucleotide sequence ID" value="NZ_CP043497.1"/>
</dbReference>
<protein>
    <submittedName>
        <fullName evidence="6">Alkanesulfonate monooxygenase</fullName>
        <ecNumber evidence="6">1.14.14.5</ecNumber>
    </submittedName>
</protein>
<reference evidence="6 7" key="1">
    <citation type="submission" date="2022-03" db="EMBL/GenBank/DDBJ databases">
        <title>Complete genome of Streptomyces rimosus ssp. rimosus R7 (=ATCC 10970).</title>
        <authorList>
            <person name="Beganovic S."/>
            <person name="Ruckert C."/>
            <person name="Busche T."/>
            <person name="Kalinowski J."/>
            <person name="Wittmann C."/>
        </authorList>
    </citation>
    <scope>NUCLEOTIDE SEQUENCE [LARGE SCALE GENOMIC DNA]</scope>
    <source>
        <strain evidence="6 7">R7</strain>
    </source>
</reference>
<evidence type="ECO:0000313" key="7">
    <source>
        <dbReference type="Proteomes" id="UP000829494"/>
    </source>
</evidence>
<gene>
    <name evidence="6" type="primary">ssuD1</name>
    <name evidence="6" type="ORF">SRIMR7_01120</name>
</gene>
<evidence type="ECO:0000259" key="5">
    <source>
        <dbReference type="Pfam" id="PF00296"/>
    </source>
</evidence>
<sequence>MKIGVNILNYGADTTPEGMETWVRGAEELGYHLAMISDHVTQPPEVADAFPAPFYDPFTTLAWLAGRTTTIELGTTVVVLPYRYPLQTARVTANLDRFSGGRLVFGVGIGWSRQEYEALGIDFAARGRITDEYLTCIKEHWTQSVVSFRGEHAAYSGITTGPAPVRRPHPPVWVGGLSDAALRRAGRFGDAWHPYTLGADAIRERLPVLEAAAEAAGRPTPAVTPRIALHLTERPVDAASRLPGHGTVDQVRADLAALAELDVPYVVLDTFLSSYAGPVPPEESPRHDLAQLETAAERIFDLPGETLR</sequence>
<keyword evidence="4 6" id="KW-0503">Monooxygenase</keyword>
<dbReference type="PANTHER" id="PTHR42847">
    <property type="entry name" value="ALKANESULFONATE MONOOXYGENASE"/>
    <property type="match status" value="1"/>
</dbReference>
<feature type="domain" description="Luciferase-like" evidence="5">
    <location>
        <begin position="14"/>
        <end position="241"/>
    </location>
</feature>
<evidence type="ECO:0000256" key="4">
    <source>
        <dbReference type="ARBA" id="ARBA00023033"/>
    </source>
</evidence>
<dbReference type="PANTHER" id="PTHR42847:SF4">
    <property type="entry name" value="ALKANESULFONATE MONOOXYGENASE-RELATED"/>
    <property type="match status" value="1"/>
</dbReference>
<dbReference type="Gene3D" id="3.20.20.30">
    <property type="entry name" value="Luciferase-like domain"/>
    <property type="match status" value="1"/>
</dbReference>
<name>A0ABY3YTL3_STRRM</name>
<dbReference type="Proteomes" id="UP000829494">
    <property type="component" value="Chromosome"/>
</dbReference>
<keyword evidence="2" id="KW-0288">FMN</keyword>
<evidence type="ECO:0000313" key="6">
    <source>
        <dbReference type="EMBL" id="UNZ00735.1"/>
    </source>
</evidence>
<dbReference type="InterPro" id="IPR050172">
    <property type="entry name" value="SsuD_RutA_monooxygenase"/>
</dbReference>
<evidence type="ECO:0000256" key="3">
    <source>
        <dbReference type="ARBA" id="ARBA00023002"/>
    </source>
</evidence>
<keyword evidence="7" id="KW-1185">Reference proteome</keyword>
<dbReference type="InterPro" id="IPR011251">
    <property type="entry name" value="Luciferase-like_dom"/>
</dbReference>
<dbReference type="NCBIfam" id="TIGR03619">
    <property type="entry name" value="F420_Rv2161c"/>
    <property type="match status" value="1"/>
</dbReference>
<organism evidence="6 7">
    <name type="scientific">Streptomyces rimosus subsp. rimosus</name>
    <dbReference type="NCBI Taxonomy" id="132474"/>
    <lineage>
        <taxon>Bacteria</taxon>
        <taxon>Bacillati</taxon>
        <taxon>Actinomycetota</taxon>
        <taxon>Actinomycetes</taxon>
        <taxon>Kitasatosporales</taxon>
        <taxon>Streptomycetaceae</taxon>
        <taxon>Streptomyces</taxon>
    </lineage>
</organism>
<dbReference type="Pfam" id="PF00296">
    <property type="entry name" value="Bac_luciferase"/>
    <property type="match status" value="1"/>
</dbReference>
<evidence type="ECO:0000256" key="1">
    <source>
        <dbReference type="ARBA" id="ARBA00022630"/>
    </source>
</evidence>
<dbReference type="EC" id="1.14.14.5" evidence="6"/>
<keyword evidence="3 6" id="KW-0560">Oxidoreductase</keyword>
<dbReference type="GeneID" id="66860185"/>
<evidence type="ECO:0000256" key="2">
    <source>
        <dbReference type="ARBA" id="ARBA00022643"/>
    </source>
</evidence>
<dbReference type="GO" id="GO:0008726">
    <property type="term" value="F:alkanesulfonate monooxygenase activity"/>
    <property type="evidence" value="ECO:0007669"/>
    <property type="project" value="UniProtKB-EC"/>
</dbReference>
<proteinExistence type="predicted"/>
<dbReference type="InterPro" id="IPR019921">
    <property type="entry name" value="Lucif-like_OxRdtase_Rv2161c"/>
</dbReference>
<accession>A0ABY3YTL3</accession>